<reference evidence="3 4" key="1">
    <citation type="submission" date="2019-08" db="EMBL/GenBank/DDBJ databases">
        <title>Bacillus genomes from the desert of Cuatro Cienegas, Coahuila.</title>
        <authorList>
            <person name="Olmedo-Alvarez G."/>
        </authorList>
    </citation>
    <scope>NUCLEOTIDE SEQUENCE [LARGE SCALE GENOMIC DNA]</scope>
    <source>
        <strain evidence="3 4">CH446_14T</strain>
    </source>
</reference>
<dbReference type="PANTHER" id="PTHR46211:SF1">
    <property type="entry name" value="GLYCEROPHOSPHODIESTER PHOSPHODIESTERASE, CYTOPLASMIC"/>
    <property type="match status" value="1"/>
</dbReference>
<sequence length="396" mass="44533">MPDPSFSASSSIFSTSVIIFSSCRFLQRTFSFFIVFQKILSYIISGQACFRILYINPFYRRGNYMRGQIAMKTALPGRICFCFSRFRIFLFIFFIHLPESSAFERLYRKESCLFPFRKKNTFAGSLLLGILVSFLSFAFQPLAPFQSIAHRGAVQIAPENTMAAFEKAYELGFDFIELDVWLSSDHQPVVIHDGDVGRTTGGDGLVTELSASQLKELDAGSWFSDQYKGEKIPLLKEVVKRFGGKIGLLIEMKGAGSEANLAKEIAVLLNQTLEEGVDPDLLMVQSFNIADIRTFSTLSPQVKAGILVSKPLDMFQLASYRSFADFLSVHHAFLSKSFVTQAKSFGYSVNSWTVTQEQQFAAMQRLKVNGIISDLYPDSSLQYCSTLERLFSFVDP</sequence>
<dbReference type="PROSITE" id="PS51704">
    <property type="entry name" value="GP_PDE"/>
    <property type="match status" value="1"/>
</dbReference>
<keyword evidence="1" id="KW-1133">Transmembrane helix</keyword>
<evidence type="ECO:0000256" key="1">
    <source>
        <dbReference type="SAM" id="Phobius"/>
    </source>
</evidence>
<dbReference type="PANTHER" id="PTHR46211">
    <property type="entry name" value="GLYCEROPHOSPHORYL DIESTER PHOSPHODIESTERASE"/>
    <property type="match status" value="1"/>
</dbReference>
<dbReference type="Proteomes" id="UP000322139">
    <property type="component" value="Unassembled WGS sequence"/>
</dbReference>
<feature type="transmembrane region" description="Helical" evidence="1">
    <location>
        <begin position="120"/>
        <end position="139"/>
    </location>
</feature>
<dbReference type="AlphaFoldDB" id="A0A5D4RCQ6"/>
<proteinExistence type="predicted"/>
<dbReference type="PROSITE" id="PS50007">
    <property type="entry name" value="PIPLC_X_DOMAIN"/>
    <property type="match status" value="1"/>
</dbReference>
<dbReference type="Gene3D" id="3.20.20.190">
    <property type="entry name" value="Phosphatidylinositol (PI) phosphodiesterase"/>
    <property type="match status" value="1"/>
</dbReference>
<feature type="transmembrane region" description="Helical" evidence="1">
    <location>
        <begin position="39"/>
        <end position="55"/>
    </location>
</feature>
<keyword evidence="1" id="KW-0812">Transmembrane</keyword>
<dbReference type="InterPro" id="IPR017946">
    <property type="entry name" value="PLC-like_Pdiesterase_TIM-brl"/>
</dbReference>
<protein>
    <recommendedName>
        <fullName evidence="2">GP-PDE domain-containing protein</fullName>
    </recommendedName>
</protein>
<evidence type="ECO:0000259" key="2">
    <source>
        <dbReference type="PROSITE" id="PS51704"/>
    </source>
</evidence>
<name>A0A5D4RCQ6_9BACI</name>
<dbReference type="SUPFAM" id="SSF51695">
    <property type="entry name" value="PLC-like phosphodiesterases"/>
    <property type="match status" value="1"/>
</dbReference>
<dbReference type="GO" id="GO:0006629">
    <property type="term" value="P:lipid metabolic process"/>
    <property type="evidence" value="ECO:0007669"/>
    <property type="project" value="InterPro"/>
</dbReference>
<dbReference type="Pfam" id="PF03009">
    <property type="entry name" value="GDPD"/>
    <property type="match status" value="1"/>
</dbReference>
<feature type="domain" description="GP-PDE" evidence="2">
    <location>
        <begin position="145"/>
        <end position="383"/>
    </location>
</feature>
<accession>A0A5D4RCQ6</accession>
<evidence type="ECO:0000313" key="4">
    <source>
        <dbReference type="Proteomes" id="UP000322139"/>
    </source>
</evidence>
<dbReference type="InterPro" id="IPR030395">
    <property type="entry name" value="GP_PDE_dom"/>
</dbReference>
<dbReference type="EMBL" id="VTER01000004">
    <property type="protein sequence ID" value="TYS49155.1"/>
    <property type="molecule type" value="Genomic_DNA"/>
</dbReference>
<dbReference type="GO" id="GO:0008081">
    <property type="term" value="F:phosphoric diester hydrolase activity"/>
    <property type="evidence" value="ECO:0007669"/>
    <property type="project" value="InterPro"/>
</dbReference>
<comment type="caution">
    <text evidence="3">The sequence shown here is derived from an EMBL/GenBank/DDBJ whole genome shotgun (WGS) entry which is preliminary data.</text>
</comment>
<organism evidence="3 4">
    <name type="scientific">Bacillus infantis</name>
    <dbReference type="NCBI Taxonomy" id="324767"/>
    <lineage>
        <taxon>Bacteria</taxon>
        <taxon>Bacillati</taxon>
        <taxon>Bacillota</taxon>
        <taxon>Bacilli</taxon>
        <taxon>Bacillales</taxon>
        <taxon>Bacillaceae</taxon>
        <taxon>Bacillus</taxon>
    </lineage>
</organism>
<feature type="transmembrane region" description="Helical" evidence="1">
    <location>
        <begin position="75"/>
        <end position="99"/>
    </location>
</feature>
<gene>
    <name evidence="3" type="ORF">FZD51_07975</name>
</gene>
<evidence type="ECO:0000313" key="3">
    <source>
        <dbReference type="EMBL" id="TYS49155.1"/>
    </source>
</evidence>
<keyword evidence="1" id="KW-0472">Membrane</keyword>